<evidence type="ECO:0000313" key="2">
    <source>
        <dbReference type="EMBL" id="GAA0467009.1"/>
    </source>
</evidence>
<reference evidence="3" key="1">
    <citation type="journal article" date="2019" name="Int. J. Syst. Evol. Microbiol.">
        <title>The Global Catalogue of Microorganisms (GCM) 10K type strain sequencing project: providing services to taxonomists for standard genome sequencing and annotation.</title>
        <authorList>
            <consortium name="The Broad Institute Genomics Platform"/>
            <consortium name="The Broad Institute Genome Sequencing Center for Infectious Disease"/>
            <person name="Wu L."/>
            <person name="Ma J."/>
        </authorList>
    </citation>
    <scope>NUCLEOTIDE SEQUENCE [LARGE SCALE GENOMIC DNA]</scope>
    <source>
        <strain evidence="3">JCM 14193</strain>
    </source>
</reference>
<dbReference type="GO" id="GO:0016874">
    <property type="term" value="F:ligase activity"/>
    <property type="evidence" value="ECO:0007669"/>
    <property type="project" value="UniProtKB-KW"/>
</dbReference>
<name>A0ABP3K1U9_9BACI</name>
<dbReference type="InterPro" id="IPR004143">
    <property type="entry name" value="BPL_LPL_catalytic"/>
</dbReference>
<dbReference type="PROSITE" id="PS51733">
    <property type="entry name" value="BPL_LPL_CATALYTIC"/>
    <property type="match status" value="1"/>
</dbReference>
<sequence>MSGTWYFINSKANSAAYNMALDECLLKWHSEGKIPPTLRFYTWEPACVSLGYFQKVEGKIHTDNTKRYGFDMVRRLTGGRAVLHDDELTYSVVISEDHPDMPKTVTEAYKVISQGLLEGYRLLGLDAEFSIPEGKLNQTGSAVCFDEPSWYELVLNGKKAAGSAQTRQRGVILQHGSVPISINFDELFDMFVYPDESKKERAKQLLKKKATSMEVEMERKPSIREVEKAFFHGFEKGLGVHFEPYMLTDEQEAEVHQLMKEQYESDEWNYSR</sequence>
<comment type="caution">
    <text evidence="2">The sequence shown here is derived from an EMBL/GenBank/DDBJ whole genome shotgun (WGS) entry which is preliminary data.</text>
</comment>
<dbReference type="CDD" id="cd16443">
    <property type="entry name" value="LplA"/>
    <property type="match status" value="1"/>
</dbReference>
<dbReference type="InterPro" id="IPR050664">
    <property type="entry name" value="Octanoyltrans_LipM/LipL"/>
</dbReference>
<dbReference type="SUPFAM" id="SSF55681">
    <property type="entry name" value="Class II aaRS and biotin synthetases"/>
    <property type="match status" value="1"/>
</dbReference>
<dbReference type="Gene3D" id="3.30.930.10">
    <property type="entry name" value="Bira Bifunctional Protein, Domain 2"/>
    <property type="match status" value="1"/>
</dbReference>
<dbReference type="InterPro" id="IPR045864">
    <property type="entry name" value="aa-tRNA-synth_II/BPL/LPL"/>
</dbReference>
<accession>A0ABP3K1U9</accession>
<keyword evidence="3" id="KW-1185">Reference proteome</keyword>
<protein>
    <submittedName>
        <fullName evidence="2">Biotin/lipoate A/B protein ligase family protein</fullName>
    </submittedName>
</protein>
<dbReference type="Proteomes" id="UP001500740">
    <property type="component" value="Unassembled WGS sequence"/>
</dbReference>
<keyword evidence="2" id="KW-0436">Ligase</keyword>
<dbReference type="PANTHER" id="PTHR43679:SF2">
    <property type="entry name" value="OCTANOYL-[GCVH]:PROTEIN N-OCTANOYLTRANSFERASE"/>
    <property type="match status" value="1"/>
</dbReference>
<organism evidence="2 3">
    <name type="scientific">Alkalibacillus silvisoli</name>
    <dbReference type="NCBI Taxonomy" id="392823"/>
    <lineage>
        <taxon>Bacteria</taxon>
        <taxon>Bacillati</taxon>
        <taxon>Bacillota</taxon>
        <taxon>Bacilli</taxon>
        <taxon>Bacillales</taxon>
        <taxon>Bacillaceae</taxon>
        <taxon>Alkalibacillus</taxon>
    </lineage>
</organism>
<dbReference type="Pfam" id="PF21948">
    <property type="entry name" value="LplA-B_cat"/>
    <property type="match status" value="1"/>
</dbReference>
<dbReference type="PANTHER" id="PTHR43679">
    <property type="entry name" value="OCTANOYLTRANSFERASE LIPM-RELATED"/>
    <property type="match status" value="1"/>
</dbReference>
<evidence type="ECO:0000259" key="1">
    <source>
        <dbReference type="PROSITE" id="PS51733"/>
    </source>
</evidence>
<evidence type="ECO:0000313" key="3">
    <source>
        <dbReference type="Proteomes" id="UP001500740"/>
    </source>
</evidence>
<gene>
    <name evidence="2" type="ORF">GCM10008935_23700</name>
</gene>
<dbReference type="EMBL" id="BAAACZ010000018">
    <property type="protein sequence ID" value="GAA0467009.1"/>
    <property type="molecule type" value="Genomic_DNA"/>
</dbReference>
<feature type="domain" description="BPL/LPL catalytic" evidence="1">
    <location>
        <begin position="32"/>
        <end position="242"/>
    </location>
</feature>
<dbReference type="RefSeq" id="WP_343783763.1">
    <property type="nucleotide sequence ID" value="NZ_BAAACZ010000018.1"/>
</dbReference>
<proteinExistence type="predicted"/>